<keyword evidence="2" id="KW-1185">Reference proteome</keyword>
<dbReference type="AlphaFoldDB" id="A0A0J8A3E6"/>
<reference evidence="1 2" key="1">
    <citation type="journal article" date="2014" name="Nature">
        <title>The genome of the recently domesticated crop plant sugar beet (Beta vulgaris).</title>
        <authorList>
            <person name="Dohm J.C."/>
            <person name="Minoche A.E."/>
            <person name="Holtgrawe D."/>
            <person name="Capella-Gutierrez S."/>
            <person name="Zakrzewski F."/>
            <person name="Tafer H."/>
            <person name="Rupp O."/>
            <person name="Sorensen T.R."/>
            <person name="Stracke R."/>
            <person name="Reinhardt R."/>
            <person name="Goesmann A."/>
            <person name="Kraft T."/>
            <person name="Schulz B."/>
            <person name="Stadler P.F."/>
            <person name="Schmidt T."/>
            <person name="Gabaldon T."/>
            <person name="Lehrach H."/>
            <person name="Weisshaar B."/>
            <person name="Himmelbauer H."/>
        </authorList>
    </citation>
    <scope>NUCLEOTIDE SEQUENCE [LARGE SCALE GENOMIC DNA]</scope>
    <source>
        <tissue evidence="1">Taproot</tissue>
    </source>
</reference>
<proteinExistence type="predicted"/>
<organism evidence="1 2">
    <name type="scientific">Beta vulgaris subsp. vulgaris</name>
    <name type="common">Beet</name>
    <dbReference type="NCBI Taxonomy" id="3555"/>
    <lineage>
        <taxon>Eukaryota</taxon>
        <taxon>Viridiplantae</taxon>
        <taxon>Streptophyta</taxon>
        <taxon>Embryophyta</taxon>
        <taxon>Tracheophyta</taxon>
        <taxon>Spermatophyta</taxon>
        <taxon>Magnoliopsida</taxon>
        <taxon>eudicotyledons</taxon>
        <taxon>Gunneridae</taxon>
        <taxon>Pentapetalae</taxon>
        <taxon>Caryophyllales</taxon>
        <taxon>Chenopodiaceae</taxon>
        <taxon>Betoideae</taxon>
        <taxon>Beta</taxon>
    </lineage>
</organism>
<protein>
    <submittedName>
        <fullName evidence="1">Uncharacterized protein</fullName>
    </submittedName>
</protein>
<accession>A0A0J8A3E6</accession>
<dbReference type="Gramene" id="KMS82911">
    <property type="protein sequence ID" value="KMS82911"/>
    <property type="gene ID" value="BVRB_033890"/>
</dbReference>
<gene>
    <name evidence="1" type="ORF">BVRB_033890</name>
</gene>
<evidence type="ECO:0000313" key="2">
    <source>
        <dbReference type="Proteomes" id="UP000035740"/>
    </source>
</evidence>
<sequence>MKARVSNKLFNSSVLKRGVVGGIEDDFRCGAKQSKELSYILIDIETEPRIGPWAGSGPGESLPGGHAHVWTPGQIAEASQAGVDWANVISPTSP</sequence>
<name>A0A0J8A3E6_BETVV</name>
<evidence type="ECO:0000313" key="1">
    <source>
        <dbReference type="EMBL" id="KMS82911.1"/>
    </source>
</evidence>
<dbReference type="EMBL" id="KQ105822">
    <property type="protein sequence ID" value="KMS82911.1"/>
    <property type="molecule type" value="Genomic_DNA"/>
</dbReference>
<dbReference type="Proteomes" id="UP000035740">
    <property type="component" value="Unassembled WGS sequence"/>
</dbReference>